<dbReference type="PANTHER" id="PTHR23137">
    <property type="entry name" value="VESICLE TRANSPORT PROTEIN-RELATED"/>
    <property type="match status" value="1"/>
</dbReference>
<comment type="subcellular location">
    <subcellularLocation>
        <location evidence="8">Golgi apparatus membrane</location>
        <topology evidence="8">Multi-pass membrane protein</topology>
    </subcellularLocation>
    <subcellularLocation>
        <location evidence="1">Membrane</location>
        <topology evidence="1">Multi-pass membrane protein</topology>
    </subcellularLocation>
</comment>
<dbReference type="GO" id="GO:0000139">
    <property type="term" value="C:Golgi membrane"/>
    <property type="evidence" value="ECO:0007669"/>
    <property type="project" value="UniProtKB-SubCell"/>
</dbReference>
<reference evidence="10" key="1">
    <citation type="submission" date="2016-05" db="EMBL/GenBank/DDBJ databases">
        <title>Comparative genomics of biotechnologically important yeasts.</title>
        <authorList>
            <consortium name="DOE Joint Genome Institute"/>
            <person name="Riley R."/>
            <person name="Haridas S."/>
            <person name="Wolfe K.H."/>
            <person name="Lopes M.R."/>
            <person name="Hittinger C.T."/>
            <person name="Goker M."/>
            <person name="Salamov A."/>
            <person name="Wisecaver J."/>
            <person name="Long T.M."/>
            <person name="Aerts A.L."/>
            <person name="Barry K."/>
            <person name="Choi C."/>
            <person name="Clum A."/>
            <person name="Coughlan A.Y."/>
            <person name="Deshpande S."/>
            <person name="Douglass A.P."/>
            <person name="Hanson S.J."/>
            <person name="Klenk H.-P."/>
            <person name="Labutti K."/>
            <person name="Lapidus A."/>
            <person name="Lindquist E."/>
            <person name="Lipzen A."/>
            <person name="Meier-Kolthoff J.P."/>
            <person name="Ohm R.A."/>
            <person name="Otillar R.P."/>
            <person name="Pangilinan J."/>
            <person name="Peng Y."/>
            <person name="Rokas A."/>
            <person name="Rosa C.A."/>
            <person name="Scheuner C."/>
            <person name="Sibirny A.A."/>
            <person name="Slot J.C."/>
            <person name="Stielow J.B."/>
            <person name="Sun H."/>
            <person name="Kurtzman C.P."/>
            <person name="Blackwell M."/>
            <person name="Grigoriev I.V."/>
            <person name="Jeffries T.W."/>
        </authorList>
    </citation>
    <scope>NUCLEOTIDE SEQUENCE [LARGE SCALE GENOMIC DNA]</scope>
    <source>
        <strain evidence="10">NRRL Y-12698</strain>
    </source>
</reference>
<evidence type="ECO:0000256" key="8">
    <source>
        <dbReference type="RuleBase" id="RU363111"/>
    </source>
</evidence>
<name>A0A1E3QHH3_9ASCO</name>
<gene>
    <name evidence="9" type="ORF">BABINDRAFT_163816</name>
</gene>
<accession>A0A1E3QHH3</accession>
<dbReference type="STRING" id="984486.A0A1E3QHH3"/>
<dbReference type="PANTHER" id="PTHR23137:SF36">
    <property type="entry name" value="VESICLE TRANSPORT PROTEIN SFT2C"/>
    <property type="match status" value="1"/>
</dbReference>
<dbReference type="OrthoDB" id="660759at2759"/>
<keyword evidence="4 8" id="KW-0653">Protein transport</keyword>
<evidence type="ECO:0000256" key="3">
    <source>
        <dbReference type="ARBA" id="ARBA00022692"/>
    </source>
</evidence>
<sequence>MSFFSNIPRFGKPASVALPNDTLPLPATQPSGRFSNWSVPAQFNRIALPVDEEGVEPSAWSIELSHWDRIIIFSITLLGCALCYTACIFLFPALALRPRKFAILWSLGSLLFIISFGVLHTSVVKYLEHLFSPARLWFTVSFTTSIVLTLVSALRLKSSLLSIIFAAIQLVSVFAYAVSYFPGGTRGLQLAGNVAASQVDGWLSA</sequence>
<organism evidence="9 10">
    <name type="scientific">Babjeviella inositovora NRRL Y-12698</name>
    <dbReference type="NCBI Taxonomy" id="984486"/>
    <lineage>
        <taxon>Eukaryota</taxon>
        <taxon>Fungi</taxon>
        <taxon>Dikarya</taxon>
        <taxon>Ascomycota</taxon>
        <taxon>Saccharomycotina</taxon>
        <taxon>Pichiomycetes</taxon>
        <taxon>Serinales incertae sedis</taxon>
        <taxon>Babjeviella</taxon>
    </lineage>
</organism>
<evidence type="ECO:0000256" key="4">
    <source>
        <dbReference type="ARBA" id="ARBA00022927"/>
    </source>
</evidence>
<proteinExistence type="inferred from homology"/>
<protein>
    <recommendedName>
        <fullName evidence="8">Protein transport protein SFT2</fullName>
    </recommendedName>
</protein>
<evidence type="ECO:0000256" key="1">
    <source>
        <dbReference type="ARBA" id="ARBA00004141"/>
    </source>
</evidence>
<feature type="transmembrane region" description="Helical" evidence="8">
    <location>
        <begin position="70"/>
        <end position="91"/>
    </location>
</feature>
<evidence type="ECO:0000256" key="2">
    <source>
        <dbReference type="ARBA" id="ARBA00022448"/>
    </source>
</evidence>
<keyword evidence="8" id="KW-0333">Golgi apparatus</keyword>
<keyword evidence="3 8" id="KW-0812">Transmembrane</keyword>
<dbReference type="AlphaFoldDB" id="A0A1E3QHH3"/>
<feature type="transmembrane region" description="Helical" evidence="8">
    <location>
        <begin position="136"/>
        <end position="154"/>
    </location>
</feature>
<evidence type="ECO:0000313" key="10">
    <source>
        <dbReference type="Proteomes" id="UP000094336"/>
    </source>
</evidence>
<keyword evidence="2 8" id="KW-0813">Transport</keyword>
<evidence type="ECO:0000256" key="5">
    <source>
        <dbReference type="ARBA" id="ARBA00022989"/>
    </source>
</evidence>
<dbReference type="InterPro" id="IPR011691">
    <property type="entry name" value="Vesicle_transpt_SFT2"/>
</dbReference>
<dbReference type="EMBL" id="KV454443">
    <property type="protein sequence ID" value="ODQ77080.1"/>
    <property type="molecule type" value="Genomic_DNA"/>
</dbReference>
<dbReference type="RefSeq" id="XP_018982408.1">
    <property type="nucleotide sequence ID" value="XM_019130116.1"/>
</dbReference>
<dbReference type="InterPro" id="IPR007305">
    <property type="entry name" value="Vesicle_transpt_Got1/SFT2"/>
</dbReference>
<feature type="transmembrane region" description="Helical" evidence="8">
    <location>
        <begin position="161"/>
        <end position="181"/>
    </location>
</feature>
<dbReference type="GO" id="GO:0016192">
    <property type="term" value="P:vesicle-mediated transport"/>
    <property type="evidence" value="ECO:0007669"/>
    <property type="project" value="InterPro"/>
</dbReference>
<dbReference type="Proteomes" id="UP000094336">
    <property type="component" value="Unassembled WGS sequence"/>
</dbReference>
<keyword evidence="5 8" id="KW-1133">Transmembrane helix</keyword>
<evidence type="ECO:0000313" key="9">
    <source>
        <dbReference type="EMBL" id="ODQ77080.1"/>
    </source>
</evidence>
<keyword evidence="10" id="KW-1185">Reference proteome</keyword>
<feature type="transmembrane region" description="Helical" evidence="8">
    <location>
        <begin position="103"/>
        <end position="124"/>
    </location>
</feature>
<keyword evidence="6 8" id="KW-0472">Membrane</keyword>
<dbReference type="Pfam" id="PF04178">
    <property type="entry name" value="Got1"/>
    <property type="match status" value="1"/>
</dbReference>
<comment type="similarity">
    <text evidence="7 8">Belongs to the SFT2 family.</text>
</comment>
<evidence type="ECO:0000256" key="6">
    <source>
        <dbReference type="ARBA" id="ARBA00023136"/>
    </source>
</evidence>
<dbReference type="GO" id="GO:0015031">
    <property type="term" value="P:protein transport"/>
    <property type="evidence" value="ECO:0007669"/>
    <property type="project" value="UniProtKB-KW"/>
</dbReference>
<comment type="function">
    <text evidence="8">Nonessential protein required for the fusion of transport vesicles derived from the endocytic pathway with the Golgi complex.</text>
</comment>
<dbReference type="GeneID" id="30147969"/>
<evidence type="ECO:0000256" key="7">
    <source>
        <dbReference type="ARBA" id="ARBA00025800"/>
    </source>
</evidence>